<keyword evidence="1" id="KW-0132">Cell division</keyword>
<dbReference type="GO" id="GO:0005829">
    <property type="term" value="C:cytosol"/>
    <property type="evidence" value="ECO:0007669"/>
    <property type="project" value="TreeGrafter"/>
</dbReference>
<evidence type="ECO:0000259" key="3">
    <source>
        <dbReference type="Pfam" id="PF09759"/>
    </source>
</evidence>
<proteinExistence type="predicted"/>
<protein>
    <recommendedName>
        <fullName evidence="3">Ataxin-10 domain-containing protein</fullName>
    </recommendedName>
</protein>
<dbReference type="InterPro" id="IPR016024">
    <property type="entry name" value="ARM-type_fold"/>
</dbReference>
<comment type="caution">
    <text evidence="4">The sequence shown here is derived from an EMBL/GenBank/DDBJ whole genome shotgun (WGS) entry which is preliminary data.</text>
</comment>
<reference evidence="5" key="1">
    <citation type="journal article" date="2019" name="Gigascience">
        <title>De novo genome assembly of the endangered Acer yangbiense, a plant species with extremely small populations endemic to Yunnan Province, China.</title>
        <authorList>
            <person name="Yang J."/>
            <person name="Wariss H.M."/>
            <person name="Tao L."/>
            <person name="Zhang R."/>
            <person name="Yun Q."/>
            <person name="Hollingsworth P."/>
            <person name="Dao Z."/>
            <person name="Luo G."/>
            <person name="Guo H."/>
            <person name="Ma Y."/>
            <person name="Sun W."/>
        </authorList>
    </citation>
    <scope>NUCLEOTIDE SEQUENCE [LARGE SCALE GENOMIC DNA]</scope>
    <source>
        <strain evidence="5">cv. br00</strain>
    </source>
</reference>
<dbReference type="Pfam" id="PF09759">
    <property type="entry name" value="Atx10homo_assoc"/>
    <property type="match status" value="1"/>
</dbReference>
<keyword evidence="2" id="KW-0131">Cell cycle</keyword>
<dbReference type="SUPFAM" id="SSF48371">
    <property type="entry name" value="ARM repeat"/>
    <property type="match status" value="1"/>
</dbReference>
<dbReference type="InterPro" id="IPR051374">
    <property type="entry name" value="Ataxin-10/CTR86_families"/>
</dbReference>
<evidence type="ECO:0000256" key="1">
    <source>
        <dbReference type="ARBA" id="ARBA00022618"/>
    </source>
</evidence>
<evidence type="ECO:0000313" key="4">
    <source>
        <dbReference type="EMBL" id="KAB5527025.1"/>
    </source>
</evidence>
<keyword evidence="5" id="KW-1185">Reference proteome</keyword>
<dbReference type="PANTHER" id="PTHR13255">
    <property type="entry name" value="ATAXIN-10"/>
    <property type="match status" value="1"/>
</dbReference>
<gene>
    <name evidence="4" type="ORF">DKX38_020872</name>
</gene>
<feature type="domain" description="Ataxin-10" evidence="3">
    <location>
        <begin position="395"/>
        <end position="490"/>
    </location>
</feature>
<dbReference type="InterPro" id="IPR011989">
    <property type="entry name" value="ARM-like"/>
</dbReference>
<dbReference type="GO" id="GO:0051301">
    <property type="term" value="P:cell division"/>
    <property type="evidence" value="ECO:0007669"/>
    <property type="project" value="UniProtKB-KW"/>
</dbReference>
<dbReference type="PANTHER" id="PTHR13255:SF0">
    <property type="entry name" value="ATAXIN-10"/>
    <property type="match status" value="1"/>
</dbReference>
<dbReference type="Gene3D" id="1.25.10.10">
    <property type="entry name" value="Leucine-rich Repeat Variant"/>
    <property type="match status" value="2"/>
</dbReference>
<dbReference type="InterPro" id="IPR019156">
    <property type="entry name" value="Ataxin-10_domain"/>
</dbReference>
<dbReference type="Proteomes" id="UP000326939">
    <property type="component" value="Chromosome 14"/>
</dbReference>
<dbReference type="AlphaFoldDB" id="A0A5N5KBE5"/>
<organism evidence="4 5">
    <name type="scientific">Salix brachista</name>
    <dbReference type="NCBI Taxonomy" id="2182728"/>
    <lineage>
        <taxon>Eukaryota</taxon>
        <taxon>Viridiplantae</taxon>
        <taxon>Streptophyta</taxon>
        <taxon>Embryophyta</taxon>
        <taxon>Tracheophyta</taxon>
        <taxon>Spermatophyta</taxon>
        <taxon>Magnoliopsida</taxon>
        <taxon>eudicotyledons</taxon>
        <taxon>Gunneridae</taxon>
        <taxon>Pentapetalae</taxon>
        <taxon>rosids</taxon>
        <taxon>fabids</taxon>
        <taxon>Malpighiales</taxon>
        <taxon>Salicaceae</taxon>
        <taxon>Saliceae</taxon>
        <taxon>Salix</taxon>
    </lineage>
</organism>
<evidence type="ECO:0000313" key="5">
    <source>
        <dbReference type="Proteomes" id="UP000326939"/>
    </source>
</evidence>
<dbReference type="EMBL" id="VDCV01000014">
    <property type="protein sequence ID" value="KAB5527025.1"/>
    <property type="molecule type" value="Genomic_DNA"/>
</dbReference>
<accession>A0A5N5KBE5</accession>
<name>A0A5N5KBE5_9ROSI</name>
<sequence length="497" mass="54695">MGGSSLTELSFPQKDLLEPLFTASKSSDLKETLEILIAIAKTDDGRADLASKNTLPAVLKLITHLLNNLFGHEYLSLTLRLTRNLCAGEVANQKSFIELNGVGIFLTVLRIKKVASSEPDCGIIRIGLQVLANVSLAGKEHQQAIWGGLFPDELYMLAKVRSQETCDPLCMIIYACCDGSPELVLQLCGGQGLPIVVEIIRTASLVGFGEEWLKLLLSRICLEDIYLPPLFSRIHGVGSYCENGEEIDLSSNPFLTEQAYLLNILSEILNERLKEISILNDFALCIFGIFKKAAEAFEFGSRAESRLPTGFAVIDVLGYSLTILRDICANNGGVGIDKKLVDVVDSLLSSGLLDSLLCVLRGLEPPQTIRKAMNQAGNQEATTSYSPKVCPYKGFRRDLVAVIGNCAYRRKHVQDDIRQKNGMLLMLQQCVTDEDNPFLREWGIWSMRNLLEGNSENQQAVAELEIQGSVDMPELTGLGLKVEVDQNTRLAKLVNIT</sequence>
<evidence type="ECO:0000256" key="2">
    <source>
        <dbReference type="ARBA" id="ARBA00023306"/>
    </source>
</evidence>